<dbReference type="KEGG" id="amg:AMEC673_07780"/>
<dbReference type="AlphaFoldDB" id="A0AB32ZXL5"/>
<protein>
    <submittedName>
        <fullName evidence="3">Phytase domain-containing protein</fullName>
    </submittedName>
</protein>
<evidence type="ECO:0000256" key="1">
    <source>
        <dbReference type="SAM" id="SignalP"/>
    </source>
</evidence>
<dbReference type="PROSITE" id="PS51257">
    <property type="entry name" value="PROKAR_LIPOPROTEIN"/>
    <property type="match status" value="1"/>
</dbReference>
<dbReference type="PROSITE" id="PS51662">
    <property type="entry name" value="BP_PHYTASE"/>
    <property type="match status" value="2"/>
</dbReference>
<feature type="domain" description="BPP" evidence="2">
    <location>
        <begin position="424"/>
        <end position="758"/>
    </location>
</feature>
<evidence type="ECO:0000259" key="2">
    <source>
        <dbReference type="PROSITE" id="PS51662"/>
    </source>
</evidence>
<dbReference type="RefSeq" id="WP_014976287.1">
    <property type="nucleotide sequence ID" value="NC_018678.1"/>
</dbReference>
<dbReference type="Proteomes" id="UP000006296">
    <property type="component" value="Chromosome"/>
</dbReference>
<feature type="domain" description="BPP" evidence="2">
    <location>
        <begin position="86"/>
        <end position="418"/>
    </location>
</feature>
<sequence length="772" mass="83479">MTNQRHTKTVFKTTITTAALSSVLLTLFGCAASHDTNTSADTSANIKLAHSESQLVKAESQSIALPLTKLKNGLGLTLHYQTHADHSNTKSAYKDAYKDTHANNTSMDARANHKHKVYDDTHAININVNEHKGISLSNSEGKKHFIAGHYTLANAEVVESNSKQWVSLVVFNNNTQYIEVYRINAASLEIDQPQTQLTKGSEAICATTSSAGELQIVNIDATGTLNQYEFYNGRFLSLRDFAIGPGIKSCAINVNTETLYLADEFAGVWQLDTDIESELAKTLIFHNQGVAIEGVATLSSTTVDGVDIAAWVSPDASGVWLKAPCLTQFVSLMNTANESDSADRQVKATNKSTFVQPEFVHLSLSEEGTHISLVVDDDESGDVFSAELPSKLSAALLNRQCDTHIKATSPKENYIEEVHTDNSESQHANLTIKVKPDVETDPVENHGDAADDPAIWVNSHSASQSRIIGTDKKGALNSYDLAGTLVQSLPVGRVNNVDVGYKVSVAETKARQSDTPLIDIAVASNRSNNSLSVFEIDKRGHMTQLGHISTTLNDIYGMCLFVSGGIAHVFANDTSGRFERYSVSISPDKSIDGHLTQSFSLPSQPEGCVVDTKTSTAYLGEEGAGIWALDITSNSNQPQFIAEIEAPVEADVEGLALFNVDAQTYLIASSQGNNSYAIYHVHTENPEVLELMGLVQITADKAAQIDGVSETDGLDVTNANLGGRFTEGLWVVQDGRNVMPSETQNFKLVAGASLKDAIRKLANAKRERHSDM</sequence>
<dbReference type="InterPro" id="IPR011042">
    <property type="entry name" value="6-blade_b-propeller_TolB-like"/>
</dbReference>
<dbReference type="SUPFAM" id="SSF50956">
    <property type="entry name" value="Thermostable phytase (3-phytase)"/>
    <property type="match status" value="2"/>
</dbReference>
<evidence type="ECO:0000313" key="3">
    <source>
        <dbReference type="EMBL" id="AFT74250.1"/>
    </source>
</evidence>
<organism evidence="3 4">
    <name type="scientific">Alteromonas macleodii (strain English Channel 673)</name>
    <dbReference type="NCBI Taxonomy" id="1004788"/>
    <lineage>
        <taxon>Bacteria</taxon>
        <taxon>Pseudomonadati</taxon>
        <taxon>Pseudomonadota</taxon>
        <taxon>Gammaproteobacteria</taxon>
        <taxon>Alteromonadales</taxon>
        <taxon>Alteromonadaceae</taxon>
        <taxon>Alteromonas/Salinimonas group</taxon>
        <taxon>Alteromonas</taxon>
    </lineage>
</organism>
<dbReference type="InterPro" id="IPR003431">
    <property type="entry name" value="B-propeller_Phytase"/>
</dbReference>
<feature type="signal peptide" evidence="1">
    <location>
        <begin position="1"/>
        <end position="31"/>
    </location>
</feature>
<evidence type="ECO:0000313" key="4">
    <source>
        <dbReference type="Proteomes" id="UP000006296"/>
    </source>
</evidence>
<reference evidence="4" key="1">
    <citation type="journal article" date="2012" name="Sci. Rep.">
        <title>Genomes of surface isolates of Alteromonas macleodii: the life of a widespread marine opportunistic copiotroph.</title>
        <authorList>
            <person name="Lopez-Perez M."/>
            <person name="Gonzaga A."/>
            <person name="Martin-Cuadrado A.B."/>
            <person name="Onyshchenko O."/>
            <person name="Ghavidel A."/>
            <person name="Ghai R."/>
            <person name="Rodriguez-Valera F."/>
        </authorList>
    </citation>
    <scope>NUCLEOTIDE SEQUENCE [LARGE SCALE GENOMIC DNA]</scope>
    <source>
        <strain evidence="4">English Channel 673</strain>
    </source>
</reference>
<keyword evidence="1" id="KW-0732">Signal</keyword>
<dbReference type="EMBL" id="CP003844">
    <property type="protein sequence ID" value="AFT74250.1"/>
    <property type="molecule type" value="Genomic_DNA"/>
</dbReference>
<accession>A0AB32ZXL5</accession>
<dbReference type="Pfam" id="PF02333">
    <property type="entry name" value="Phytase"/>
    <property type="match status" value="1"/>
</dbReference>
<dbReference type="Gene3D" id="2.120.10.30">
    <property type="entry name" value="TolB, C-terminal domain"/>
    <property type="match status" value="2"/>
</dbReference>
<gene>
    <name evidence="3" type="ordered locus">AMEC673_07780</name>
</gene>
<name>A0AB32ZXL5_ALTME</name>
<proteinExistence type="predicted"/>
<dbReference type="GO" id="GO:0016158">
    <property type="term" value="F:inositol hexakisphosphate 3-phosphatase activity"/>
    <property type="evidence" value="ECO:0007669"/>
    <property type="project" value="InterPro"/>
</dbReference>
<feature type="chain" id="PRO_5044341310" evidence="1">
    <location>
        <begin position="32"/>
        <end position="772"/>
    </location>
</feature>